<dbReference type="OrthoDB" id="7390937at2"/>
<dbReference type="EMBL" id="VKKU01000001">
    <property type="protein sequence ID" value="TSB04238.1"/>
    <property type="molecule type" value="Genomic_DNA"/>
</dbReference>
<dbReference type="Pfam" id="PF09822">
    <property type="entry name" value="ABC_transp_aux"/>
    <property type="match status" value="1"/>
</dbReference>
<evidence type="ECO:0000313" key="2">
    <source>
        <dbReference type="EMBL" id="TSB04238.1"/>
    </source>
</evidence>
<dbReference type="InterPro" id="IPR029062">
    <property type="entry name" value="Class_I_gatase-like"/>
</dbReference>
<sequence>MPMRTFKSLLRSGAQKRLLVGLLLVLGVIFFLSAMRYFQNDEGGIKPKIGLMTTLPLQWSEGGIEADLSEDAQPHPAYARLQEQYDVRPVDSFDVLDGKAMDMLILAQPRALTPAELVKLDGWVRAGGRLLIFADPALQWGSLYPIGDKRRPLFTTMLSPLFSHWGLELVLPMTGQEAITLLNVNGLTLRTQTAGEWIEKPGENKDACRILEQRILADCKIGKGRAVLVADADLLDTVYWEGQGVRVVTGTDEFPNLIWVEKLVAAIRSNKDVAGDFVGQ</sequence>
<dbReference type="AlphaFoldDB" id="A0A553WHT7"/>
<gene>
    <name evidence="2" type="ORF">FOM92_02045</name>
</gene>
<organism evidence="2 3">
    <name type="scientific">Sphingorhabdus contaminans</name>
    <dbReference type="NCBI Taxonomy" id="1343899"/>
    <lineage>
        <taxon>Bacteria</taxon>
        <taxon>Pseudomonadati</taxon>
        <taxon>Pseudomonadota</taxon>
        <taxon>Alphaproteobacteria</taxon>
        <taxon>Sphingomonadales</taxon>
        <taxon>Sphingomonadaceae</taxon>
        <taxon>Sphingorhabdus</taxon>
    </lineage>
</organism>
<keyword evidence="3" id="KW-1185">Reference proteome</keyword>
<comment type="caution">
    <text evidence="2">The sequence shown here is derived from an EMBL/GenBank/DDBJ whole genome shotgun (WGS) entry which is preliminary data.</text>
</comment>
<accession>A0A553WHT7</accession>
<name>A0A553WHT7_9SPHN</name>
<evidence type="ECO:0000259" key="1">
    <source>
        <dbReference type="Pfam" id="PF09822"/>
    </source>
</evidence>
<dbReference type="Gene3D" id="3.40.50.880">
    <property type="match status" value="1"/>
</dbReference>
<evidence type="ECO:0000313" key="3">
    <source>
        <dbReference type="Proteomes" id="UP000320160"/>
    </source>
</evidence>
<proteinExistence type="predicted"/>
<reference evidence="2 3" key="1">
    <citation type="submission" date="2019-07" db="EMBL/GenBank/DDBJ databases">
        <authorList>
            <person name="Park M."/>
        </authorList>
    </citation>
    <scope>NUCLEOTIDE SEQUENCE [LARGE SCALE GENOMIC DNA]</scope>
    <source>
        <strain evidence="2 3">KCTC32445</strain>
    </source>
</reference>
<dbReference type="Proteomes" id="UP000320160">
    <property type="component" value="Unassembled WGS sequence"/>
</dbReference>
<feature type="domain" description="ABC-type uncharacterised transport system" evidence="1">
    <location>
        <begin position="46"/>
        <end position="169"/>
    </location>
</feature>
<dbReference type="InterPro" id="IPR019196">
    <property type="entry name" value="ABC_transp_unknown"/>
</dbReference>
<protein>
    <recommendedName>
        <fullName evidence="1">ABC-type uncharacterized transport system domain-containing protein</fullName>
    </recommendedName>
</protein>